<dbReference type="GO" id="GO:0022857">
    <property type="term" value="F:transmembrane transporter activity"/>
    <property type="evidence" value="ECO:0007669"/>
    <property type="project" value="InterPro"/>
</dbReference>
<dbReference type="InterPro" id="IPR036259">
    <property type="entry name" value="MFS_trans_sf"/>
</dbReference>
<name>A0A1T4XD37_9FIRM</name>
<evidence type="ECO:0000313" key="8">
    <source>
        <dbReference type="EMBL" id="SKA87327.1"/>
    </source>
</evidence>
<evidence type="ECO:0000256" key="1">
    <source>
        <dbReference type="ARBA" id="ARBA00004651"/>
    </source>
</evidence>
<dbReference type="PROSITE" id="PS50850">
    <property type="entry name" value="MFS"/>
    <property type="match status" value="1"/>
</dbReference>
<protein>
    <submittedName>
        <fullName evidence="8">Na+/melibiose symporter</fullName>
    </submittedName>
</protein>
<gene>
    <name evidence="8" type="ORF">SAMN02745178_01718</name>
</gene>
<dbReference type="PANTHER" id="PTHR23528:SF1">
    <property type="entry name" value="MAJOR FACILITATOR SUPERFAMILY (MFS) PROFILE DOMAIN-CONTAINING PROTEIN"/>
    <property type="match status" value="1"/>
</dbReference>
<evidence type="ECO:0000259" key="7">
    <source>
        <dbReference type="PROSITE" id="PS50850"/>
    </source>
</evidence>
<accession>A0A1T4XD37</accession>
<dbReference type="OrthoDB" id="7584869at2"/>
<dbReference type="Pfam" id="PF07690">
    <property type="entry name" value="MFS_1"/>
    <property type="match status" value="1"/>
</dbReference>
<proteinExistence type="predicted"/>
<dbReference type="Proteomes" id="UP000190286">
    <property type="component" value="Unassembled WGS sequence"/>
</dbReference>
<feature type="transmembrane region" description="Helical" evidence="6">
    <location>
        <begin position="77"/>
        <end position="97"/>
    </location>
</feature>
<feature type="transmembrane region" description="Helical" evidence="6">
    <location>
        <begin position="339"/>
        <end position="356"/>
    </location>
</feature>
<reference evidence="8 9" key="1">
    <citation type="submission" date="2017-02" db="EMBL/GenBank/DDBJ databases">
        <authorList>
            <person name="Peterson S.W."/>
        </authorList>
    </citation>
    <scope>NUCLEOTIDE SEQUENCE [LARGE SCALE GENOMIC DNA]</scope>
    <source>
        <strain evidence="8 9">ATCC 27749</strain>
    </source>
</reference>
<dbReference type="InterPro" id="IPR011701">
    <property type="entry name" value="MFS"/>
</dbReference>
<evidence type="ECO:0000256" key="6">
    <source>
        <dbReference type="SAM" id="Phobius"/>
    </source>
</evidence>
<dbReference type="AlphaFoldDB" id="A0A1T4XD37"/>
<keyword evidence="2" id="KW-0813">Transport</keyword>
<feature type="transmembrane region" description="Helical" evidence="6">
    <location>
        <begin position="109"/>
        <end position="128"/>
    </location>
</feature>
<comment type="subcellular location">
    <subcellularLocation>
        <location evidence="1">Cell membrane</location>
        <topology evidence="1">Multi-pass membrane protein</topology>
    </subcellularLocation>
</comment>
<dbReference type="InterPro" id="IPR020846">
    <property type="entry name" value="MFS_dom"/>
</dbReference>
<feature type="transmembrane region" description="Helical" evidence="6">
    <location>
        <begin position="45"/>
        <end position="65"/>
    </location>
</feature>
<feature type="transmembrane region" description="Helical" evidence="6">
    <location>
        <begin position="278"/>
        <end position="304"/>
    </location>
</feature>
<evidence type="ECO:0000256" key="5">
    <source>
        <dbReference type="ARBA" id="ARBA00023136"/>
    </source>
</evidence>
<feature type="transmembrane region" description="Helical" evidence="6">
    <location>
        <begin position="405"/>
        <end position="423"/>
    </location>
</feature>
<feature type="transmembrane region" description="Helical" evidence="6">
    <location>
        <begin position="316"/>
        <end position="333"/>
    </location>
</feature>
<feature type="domain" description="Major facilitator superfamily (MFS) profile" evidence="7">
    <location>
        <begin position="1"/>
        <end position="427"/>
    </location>
</feature>
<keyword evidence="9" id="KW-1185">Reference proteome</keyword>
<dbReference type="SUPFAM" id="SSF103473">
    <property type="entry name" value="MFS general substrate transporter"/>
    <property type="match status" value="1"/>
</dbReference>
<keyword evidence="3 6" id="KW-0812">Transmembrane</keyword>
<keyword evidence="5 6" id="KW-0472">Membrane</keyword>
<dbReference type="RefSeq" id="WP_078784633.1">
    <property type="nucleotide sequence ID" value="NZ_DAWARX010000035.1"/>
</dbReference>
<dbReference type="EMBL" id="FUYF01000008">
    <property type="protein sequence ID" value="SKA87327.1"/>
    <property type="molecule type" value="Genomic_DNA"/>
</dbReference>
<organism evidence="8 9">
    <name type="scientific">Gemmiger formicilis</name>
    <dbReference type="NCBI Taxonomy" id="745368"/>
    <lineage>
        <taxon>Bacteria</taxon>
        <taxon>Bacillati</taxon>
        <taxon>Bacillota</taxon>
        <taxon>Clostridia</taxon>
        <taxon>Eubacteriales</taxon>
        <taxon>Gemmiger</taxon>
    </lineage>
</organism>
<feature type="transmembrane region" description="Helical" evidence="6">
    <location>
        <begin position="377"/>
        <end position="399"/>
    </location>
</feature>
<dbReference type="GO" id="GO:0005886">
    <property type="term" value="C:plasma membrane"/>
    <property type="evidence" value="ECO:0007669"/>
    <property type="project" value="UniProtKB-SubCell"/>
</dbReference>
<dbReference type="Gene3D" id="1.20.1250.20">
    <property type="entry name" value="MFS general substrate transporter like domains"/>
    <property type="match status" value="2"/>
</dbReference>
<dbReference type="PANTHER" id="PTHR23528">
    <property type="match status" value="1"/>
</dbReference>
<dbReference type="GeneID" id="93338175"/>
<sequence length="444" mass="48010">MKLNNRRTILVGLAFLSICTFWQMYDSVMTLILTDTFKLNETFAGAIMAADNVLALFLLPFFGALSDKTSTRIGRRMPFIVGGTALAAVLMNLIPLLDDRYAANPSTGTLVLFIIVLGLLLVSMGTYRSPAVALMPDVTPKPLRSRANAIINLMGAVGGILYLGLAALMYPVSKTKGVGHVSYRPLFFIVSMIMVAAVAILYLTIREPKLGEENRKLEAAHPEWNLAADDGAGHEVLPAPVKRSLAFLLLSISLWFIGYNGVTTWFTKYVEAVMGEGLGGASTCLLVATAGAIVSYIPIGALAAKIGRKRTIQCGIVLLATCFMLGYLLTTMYTSIQPIMYVVFALVGLAWAAINVNSLPMVVEMCRGSDIGKFTGYYYTFSMAAQVVTPIVAGSLMRAIDYRVLFPYAALFVALSFVTMCFVKHGDARAEAKKGLAAFEDMDS</sequence>
<dbReference type="STRING" id="745368.SAMN02745178_01718"/>
<evidence type="ECO:0000313" key="9">
    <source>
        <dbReference type="Proteomes" id="UP000190286"/>
    </source>
</evidence>
<evidence type="ECO:0000256" key="3">
    <source>
        <dbReference type="ARBA" id="ARBA00022692"/>
    </source>
</evidence>
<evidence type="ECO:0000256" key="2">
    <source>
        <dbReference type="ARBA" id="ARBA00022448"/>
    </source>
</evidence>
<feature type="transmembrane region" description="Helical" evidence="6">
    <location>
        <begin position="149"/>
        <end position="173"/>
    </location>
</feature>
<feature type="transmembrane region" description="Helical" evidence="6">
    <location>
        <begin position="7"/>
        <end position="25"/>
    </location>
</feature>
<evidence type="ECO:0000256" key="4">
    <source>
        <dbReference type="ARBA" id="ARBA00022989"/>
    </source>
</evidence>
<feature type="transmembrane region" description="Helical" evidence="6">
    <location>
        <begin position="245"/>
        <end position="266"/>
    </location>
</feature>
<keyword evidence="4 6" id="KW-1133">Transmembrane helix</keyword>
<feature type="transmembrane region" description="Helical" evidence="6">
    <location>
        <begin position="185"/>
        <end position="205"/>
    </location>
</feature>